<keyword evidence="1" id="KW-0472">Membrane</keyword>
<dbReference type="EMBL" id="JBCLYO010000001">
    <property type="protein sequence ID" value="KAL0096794.1"/>
    <property type="molecule type" value="Genomic_DNA"/>
</dbReference>
<feature type="transmembrane region" description="Helical" evidence="1">
    <location>
        <begin position="6"/>
        <end position="25"/>
    </location>
</feature>
<protein>
    <submittedName>
        <fullName evidence="2">Uncharacterized protein</fullName>
    </submittedName>
</protein>
<proteinExistence type="predicted"/>
<evidence type="ECO:0000313" key="3">
    <source>
        <dbReference type="Proteomes" id="UP001448207"/>
    </source>
</evidence>
<organism evidence="2 3">
    <name type="scientific">Phycomyces blakesleeanus</name>
    <dbReference type="NCBI Taxonomy" id="4837"/>
    <lineage>
        <taxon>Eukaryota</taxon>
        <taxon>Fungi</taxon>
        <taxon>Fungi incertae sedis</taxon>
        <taxon>Mucoromycota</taxon>
        <taxon>Mucoromycotina</taxon>
        <taxon>Mucoromycetes</taxon>
        <taxon>Mucorales</taxon>
        <taxon>Phycomycetaceae</taxon>
        <taxon>Phycomyces</taxon>
    </lineage>
</organism>
<comment type="caution">
    <text evidence="2">The sequence shown here is derived from an EMBL/GenBank/DDBJ whole genome shotgun (WGS) entry which is preliminary data.</text>
</comment>
<dbReference type="Proteomes" id="UP001448207">
    <property type="component" value="Unassembled WGS sequence"/>
</dbReference>
<sequence length="49" mass="5369">MTRLTQALGISFGALTGGAVALYVLEMYKIKAKEQRLAHLLDSAVEFQD</sequence>
<evidence type="ECO:0000256" key="1">
    <source>
        <dbReference type="SAM" id="Phobius"/>
    </source>
</evidence>
<accession>A0ABR3BD51</accession>
<keyword evidence="3" id="KW-1185">Reference proteome</keyword>
<name>A0ABR3BD51_PHYBL</name>
<evidence type="ECO:0000313" key="2">
    <source>
        <dbReference type="EMBL" id="KAL0096794.1"/>
    </source>
</evidence>
<keyword evidence="1" id="KW-0812">Transmembrane</keyword>
<keyword evidence="1" id="KW-1133">Transmembrane helix</keyword>
<reference evidence="2 3" key="1">
    <citation type="submission" date="2024-04" db="EMBL/GenBank/DDBJ databases">
        <title>Symmetric and asymmetric DNA N6-adenine methylation regulates different biological responses in Mucorales.</title>
        <authorList>
            <consortium name="Lawrence Berkeley National Laboratory"/>
            <person name="Lax C."/>
            <person name="Mondo S.J."/>
            <person name="Osorio-Concepcion M."/>
            <person name="Muszewska A."/>
            <person name="Corrochano-Luque M."/>
            <person name="Gutierrez G."/>
            <person name="Riley R."/>
            <person name="Lipzen A."/>
            <person name="Guo J."/>
            <person name="Hundley H."/>
            <person name="Amirebrahimi M."/>
            <person name="Ng V."/>
            <person name="Lorenzo-Gutierrez D."/>
            <person name="Binder U."/>
            <person name="Yang J."/>
            <person name="Song Y."/>
            <person name="Canovas D."/>
            <person name="Navarro E."/>
            <person name="Freitag M."/>
            <person name="Gabaldon T."/>
            <person name="Grigoriev I.V."/>
            <person name="Corrochano L.M."/>
            <person name="Nicolas F.E."/>
            <person name="Garre V."/>
        </authorList>
    </citation>
    <scope>NUCLEOTIDE SEQUENCE [LARGE SCALE GENOMIC DNA]</scope>
    <source>
        <strain evidence="2 3">L51</strain>
    </source>
</reference>
<gene>
    <name evidence="2" type="ORF">J3Q64DRAFT_1827856</name>
</gene>